<evidence type="ECO:0000313" key="1">
    <source>
        <dbReference type="EMBL" id="EMG22968.1"/>
    </source>
</evidence>
<reference evidence="1 2" key="1">
    <citation type="submission" date="2013-02" db="EMBL/GenBank/DDBJ databases">
        <authorList>
            <person name="Harkins D.M."/>
            <person name="Durkin A.S."/>
            <person name="Brinkac L.M."/>
            <person name="Haft D.H."/>
            <person name="Selengut J.D."/>
            <person name="Sanka R."/>
            <person name="DePew J."/>
            <person name="Purushe J."/>
            <person name="Tulsiani S.M."/>
            <person name="Graham G.C."/>
            <person name="Burns M.-A."/>
            <person name="Dohnt M.F."/>
            <person name="Smythe L.D."/>
            <person name="McKay D.B."/>
            <person name="Craig S.B."/>
            <person name="Vinetz J.M."/>
            <person name="Sutton G.G."/>
            <person name="Nierman W.C."/>
            <person name="Fouts D.E."/>
        </authorList>
    </citation>
    <scope>NUCLEOTIDE SEQUENCE [LARGE SCALE GENOMIC DNA]</scope>
    <source>
        <strain evidence="1 2">LT2050</strain>
    </source>
</reference>
<proteinExistence type="predicted"/>
<gene>
    <name evidence="1" type="ORF">LEP1GSC150_0163</name>
</gene>
<comment type="caution">
    <text evidence="1">The sequence shown here is derived from an EMBL/GenBank/DDBJ whole genome shotgun (WGS) entry which is preliminary data.</text>
</comment>
<dbReference type="EMBL" id="AFMD02000158">
    <property type="protein sequence ID" value="EMG22968.1"/>
    <property type="molecule type" value="Genomic_DNA"/>
</dbReference>
<dbReference type="AlphaFoldDB" id="M3IP75"/>
<accession>M3IP75</accession>
<evidence type="ECO:0000313" key="2">
    <source>
        <dbReference type="Proteomes" id="UP000011778"/>
    </source>
</evidence>
<protein>
    <submittedName>
        <fullName evidence="1">Uncharacterized protein</fullName>
    </submittedName>
</protein>
<name>M3IP75_LEPIT</name>
<organism evidence="1 2">
    <name type="scientific">Leptospira interrogans serovar Copenhageni str. LT2050</name>
    <dbReference type="NCBI Taxonomy" id="1001598"/>
    <lineage>
        <taxon>Bacteria</taxon>
        <taxon>Pseudomonadati</taxon>
        <taxon>Spirochaetota</taxon>
        <taxon>Spirochaetia</taxon>
        <taxon>Leptospirales</taxon>
        <taxon>Leptospiraceae</taxon>
        <taxon>Leptospira</taxon>
    </lineage>
</organism>
<sequence length="41" mass="4762">MDNEYGKSKLEAESILNRLQSENGNPVLFSFTKRIWKMVST</sequence>
<dbReference type="Proteomes" id="UP000011778">
    <property type="component" value="Unassembled WGS sequence"/>
</dbReference>